<dbReference type="EMBL" id="BSYO01000004">
    <property type="protein sequence ID" value="GMH03328.1"/>
    <property type="molecule type" value="Genomic_DNA"/>
</dbReference>
<gene>
    <name evidence="1" type="ORF">Nepgr_005167</name>
</gene>
<name>A0AAD3XG37_NEPGR</name>
<proteinExistence type="predicted"/>
<organism evidence="1 2">
    <name type="scientific">Nepenthes gracilis</name>
    <name type="common">Slender pitcher plant</name>
    <dbReference type="NCBI Taxonomy" id="150966"/>
    <lineage>
        <taxon>Eukaryota</taxon>
        <taxon>Viridiplantae</taxon>
        <taxon>Streptophyta</taxon>
        <taxon>Embryophyta</taxon>
        <taxon>Tracheophyta</taxon>
        <taxon>Spermatophyta</taxon>
        <taxon>Magnoliopsida</taxon>
        <taxon>eudicotyledons</taxon>
        <taxon>Gunneridae</taxon>
        <taxon>Pentapetalae</taxon>
        <taxon>Caryophyllales</taxon>
        <taxon>Nepenthaceae</taxon>
        <taxon>Nepenthes</taxon>
    </lineage>
</organism>
<accession>A0AAD3XG37</accession>
<reference evidence="1" key="1">
    <citation type="submission" date="2023-05" db="EMBL/GenBank/DDBJ databases">
        <title>Nepenthes gracilis genome sequencing.</title>
        <authorList>
            <person name="Fukushima K."/>
        </authorList>
    </citation>
    <scope>NUCLEOTIDE SEQUENCE</scope>
    <source>
        <strain evidence="1">SING2019-196</strain>
    </source>
</reference>
<dbReference type="AlphaFoldDB" id="A0AAD3XG37"/>
<sequence length="72" mass="7818">MEEHLRSVIRVDASKFGFEPAGSSSPIQFADPLDLLLVLRRPSRPYSSSLFASVLFLSLSALSPQPSLNLSA</sequence>
<evidence type="ECO:0000313" key="1">
    <source>
        <dbReference type="EMBL" id="GMH03328.1"/>
    </source>
</evidence>
<dbReference type="Proteomes" id="UP001279734">
    <property type="component" value="Unassembled WGS sequence"/>
</dbReference>
<evidence type="ECO:0000313" key="2">
    <source>
        <dbReference type="Proteomes" id="UP001279734"/>
    </source>
</evidence>
<keyword evidence="2" id="KW-1185">Reference proteome</keyword>
<protein>
    <submittedName>
        <fullName evidence="1">Uncharacterized protein</fullName>
    </submittedName>
</protein>
<comment type="caution">
    <text evidence="1">The sequence shown here is derived from an EMBL/GenBank/DDBJ whole genome shotgun (WGS) entry which is preliminary data.</text>
</comment>